<reference evidence="2" key="1">
    <citation type="submission" date="2020-02" db="EMBL/GenBank/DDBJ databases">
        <authorList>
            <person name="Meier V. D."/>
        </authorList>
    </citation>
    <scope>NUCLEOTIDE SEQUENCE</scope>
    <source>
        <strain evidence="2">AVDCRST_MAG80</strain>
    </source>
</reference>
<protein>
    <submittedName>
        <fullName evidence="2">Uncharacterized protein</fullName>
    </submittedName>
</protein>
<dbReference type="EMBL" id="CADCVC010000011">
    <property type="protein sequence ID" value="CAA9423453.1"/>
    <property type="molecule type" value="Genomic_DNA"/>
</dbReference>
<feature type="region of interest" description="Disordered" evidence="1">
    <location>
        <begin position="1"/>
        <end position="63"/>
    </location>
</feature>
<accession>A0A6J4PYS6</accession>
<proteinExistence type="predicted"/>
<name>A0A6J4PYS6_9ACTN</name>
<gene>
    <name evidence="2" type="ORF">AVDCRST_MAG80-90</name>
</gene>
<sequence length="63" mass="6757">MEVRPNEPGTPGTNREEGRTSQVPSSKGALVARGQKSGAGPEEEWFSLGTDDPAFWLKEPDGD</sequence>
<evidence type="ECO:0000313" key="2">
    <source>
        <dbReference type="EMBL" id="CAA9423453.1"/>
    </source>
</evidence>
<dbReference type="AlphaFoldDB" id="A0A6J4PYS6"/>
<evidence type="ECO:0000256" key="1">
    <source>
        <dbReference type="SAM" id="MobiDB-lite"/>
    </source>
</evidence>
<organism evidence="2">
    <name type="scientific">uncultured Rubrobacteraceae bacterium</name>
    <dbReference type="NCBI Taxonomy" id="349277"/>
    <lineage>
        <taxon>Bacteria</taxon>
        <taxon>Bacillati</taxon>
        <taxon>Actinomycetota</taxon>
        <taxon>Rubrobacteria</taxon>
        <taxon>Rubrobacterales</taxon>
        <taxon>Rubrobacteraceae</taxon>
        <taxon>environmental samples</taxon>
    </lineage>
</organism>